<feature type="transmembrane region" description="Helical" evidence="4">
    <location>
        <begin position="370"/>
        <end position="387"/>
    </location>
</feature>
<sequence>MWFLREGRDALVLTACQALFWAGLLVSITLTGLVGQIIAPDPVLATLPVALLTVANIVLTRPISLLMQRRGRRAGFSLGALAGALGGLICVVGIFRADFTVFCLGNVVLGAYQAAAQYYRLAAVDKVAPERRGRAVSLVLSGAILAALVAPSLALWTKDLFAPVTFAGSFMALSVLSVATLIPLALLSPHSATSAEARGGGRPMGEILRQPIMIAALVNAAAGHAVMVLVMNATPLAMVACNHTVGDAAGVIRAHVLGMFVPSFFTGKLIDRLGAPAIAAAGAVILAASAMVSAWDQGLGHFQVGLVLLGLGWNFMYIAGTTMLTQSYRPEERGRVQGMAEMTIAACAALASFGSGGLLNAFGWQAVNMGAAPVLAVSLGVTLWYAAGRRRVAELA</sequence>
<dbReference type="PANTHER" id="PTHR23534">
    <property type="entry name" value="MFS PERMEASE"/>
    <property type="match status" value="1"/>
</dbReference>
<dbReference type="Gene3D" id="1.20.1250.20">
    <property type="entry name" value="MFS general substrate transporter like domains"/>
    <property type="match status" value="1"/>
</dbReference>
<dbReference type="GO" id="GO:0022857">
    <property type="term" value="F:transmembrane transporter activity"/>
    <property type="evidence" value="ECO:0007669"/>
    <property type="project" value="InterPro"/>
</dbReference>
<proteinExistence type="predicted"/>
<dbReference type="InterPro" id="IPR011701">
    <property type="entry name" value="MFS"/>
</dbReference>
<feature type="transmembrane region" description="Helical" evidence="4">
    <location>
        <begin position="251"/>
        <end position="270"/>
    </location>
</feature>
<comment type="caution">
    <text evidence="6">The sequence shown here is derived from an EMBL/GenBank/DDBJ whole genome shotgun (WGS) entry which is preliminary data.</text>
</comment>
<feature type="domain" description="Major facilitator superfamily (MFS) profile" evidence="5">
    <location>
        <begin position="211"/>
        <end position="396"/>
    </location>
</feature>
<evidence type="ECO:0000256" key="1">
    <source>
        <dbReference type="ARBA" id="ARBA00022692"/>
    </source>
</evidence>
<dbReference type="PANTHER" id="PTHR23534:SF1">
    <property type="entry name" value="MAJOR FACILITATOR SUPERFAMILY PROTEIN"/>
    <property type="match status" value="1"/>
</dbReference>
<feature type="transmembrane region" description="Helical" evidence="4">
    <location>
        <begin position="160"/>
        <end position="187"/>
    </location>
</feature>
<feature type="transmembrane region" description="Helical" evidence="4">
    <location>
        <begin position="344"/>
        <end position="364"/>
    </location>
</feature>
<accession>A0A512DJG4</accession>
<gene>
    <name evidence="6" type="ORF">SAE02_07760</name>
</gene>
<protein>
    <submittedName>
        <fullName evidence="6">MFS transporter</fullName>
    </submittedName>
</protein>
<dbReference type="SUPFAM" id="SSF103473">
    <property type="entry name" value="MFS general substrate transporter"/>
    <property type="match status" value="1"/>
</dbReference>
<evidence type="ECO:0000256" key="2">
    <source>
        <dbReference type="ARBA" id="ARBA00022989"/>
    </source>
</evidence>
<feature type="transmembrane region" description="Helical" evidence="4">
    <location>
        <begin position="208"/>
        <end position="231"/>
    </location>
</feature>
<evidence type="ECO:0000313" key="6">
    <source>
        <dbReference type="EMBL" id="GEO36628.1"/>
    </source>
</evidence>
<feature type="transmembrane region" description="Helical" evidence="4">
    <location>
        <begin position="101"/>
        <end position="123"/>
    </location>
</feature>
<name>A0A512DJG4_9PROT</name>
<dbReference type="AlphaFoldDB" id="A0A512DJG4"/>
<evidence type="ECO:0000256" key="3">
    <source>
        <dbReference type="ARBA" id="ARBA00023136"/>
    </source>
</evidence>
<feature type="transmembrane region" description="Helical" evidence="4">
    <location>
        <begin position="12"/>
        <end position="38"/>
    </location>
</feature>
<feature type="transmembrane region" description="Helical" evidence="4">
    <location>
        <begin position="135"/>
        <end position="154"/>
    </location>
</feature>
<keyword evidence="2 4" id="KW-1133">Transmembrane helix</keyword>
<dbReference type="InterPro" id="IPR036259">
    <property type="entry name" value="MFS_trans_sf"/>
</dbReference>
<dbReference type="InterPro" id="IPR020846">
    <property type="entry name" value="MFS_dom"/>
</dbReference>
<dbReference type="OrthoDB" id="8558006at2"/>
<dbReference type="Pfam" id="PF07690">
    <property type="entry name" value="MFS_1"/>
    <property type="match status" value="2"/>
</dbReference>
<keyword evidence="1 4" id="KW-0812">Transmembrane</keyword>
<dbReference type="EMBL" id="BJYZ01000003">
    <property type="protein sequence ID" value="GEO36628.1"/>
    <property type="molecule type" value="Genomic_DNA"/>
</dbReference>
<evidence type="ECO:0000256" key="4">
    <source>
        <dbReference type="SAM" id="Phobius"/>
    </source>
</evidence>
<evidence type="ECO:0000313" key="7">
    <source>
        <dbReference type="Proteomes" id="UP000321523"/>
    </source>
</evidence>
<feature type="transmembrane region" description="Helical" evidence="4">
    <location>
        <begin position="301"/>
        <end position="324"/>
    </location>
</feature>
<keyword evidence="3 4" id="KW-0472">Membrane</keyword>
<reference evidence="6 7" key="1">
    <citation type="submission" date="2019-07" db="EMBL/GenBank/DDBJ databases">
        <title>Whole genome shotgun sequence of Skermanella aerolata NBRC 106429.</title>
        <authorList>
            <person name="Hosoyama A."/>
            <person name="Uohara A."/>
            <person name="Ohji S."/>
            <person name="Ichikawa N."/>
        </authorList>
    </citation>
    <scope>NUCLEOTIDE SEQUENCE [LARGE SCALE GENOMIC DNA]</scope>
    <source>
        <strain evidence="6 7">NBRC 106429</strain>
    </source>
</reference>
<evidence type="ECO:0000259" key="5">
    <source>
        <dbReference type="PROSITE" id="PS50850"/>
    </source>
</evidence>
<dbReference type="PROSITE" id="PS50850">
    <property type="entry name" value="MFS"/>
    <property type="match status" value="1"/>
</dbReference>
<keyword evidence="7" id="KW-1185">Reference proteome</keyword>
<feature type="transmembrane region" description="Helical" evidence="4">
    <location>
        <begin position="44"/>
        <end position="63"/>
    </location>
</feature>
<feature type="transmembrane region" description="Helical" evidence="4">
    <location>
        <begin position="75"/>
        <end position="95"/>
    </location>
</feature>
<organism evidence="6 7">
    <name type="scientific">Skermanella aerolata</name>
    <dbReference type="NCBI Taxonomy" id="393310"/>
    <lineage>
        <taxon>Bacteria</taxon>
        <taxon>Pseudomonadati</taxon>
        <taxon>Pseudomonadota</taxon>
        <taxon>Alphaproteobacteria</taxon>
        <taxon>Rhodospirillales</taxon>
        <taxon>Azospirillaceae</taxon>
        <taxon>Skermanella</taxon>
    </lineage>
</organism>
<dbReference type="Proteomes" id="UP000321523">
    <property type="component" value="Unassembled WGS sequence"/>
</dbReference>
<feature type="transmembrane region" description="Helical" evidence="4">
    <location>
        <begin position="277"/>
        <end position="295"/>
    </location>
</feature>
<dbReference type="RefSeq" id="WP_044426301.1">
    <property type="nucleotide sequence ID" value="NZ_BJYZ01000003.1"/>
</dbReference>